<dbReference type="EMBL" id="AMFJ01034263">
    <property type="protein sequence ID" value="EKD29810.1"/>
    <property type="molecule type" value="Genomic_DNA"/>
</dbReference>
<organism evidence="1">
    <name type="scientific">uncultured bacterium</name>
    <name type="common">gcode 4</name>
    <dbReference type="NCBI Taxonomy" id="1234023"/>
    <lineage>
        <taxon>Bacteria</taxon>
        <taxon>environmental samples</taxon>
    </lineage>
</organism>
<name>K1XHK3_9BACT</name>
<comment type="caution">
    <text evidence="1">The sequence shown here is derived from an EMBL/GenBank/DDBJ whole genome shotgun (WGS) entry which is preliminary data.</text>
</comment>
<sequence>MLFWHEWAEIVVRKKINNRSGEEFSWIEGVIFEREMVEWYIDINGGKLFAHEGDLSIRFEDFTSLTSDMFDIGVDILKIAVFVDEGFCLFGTKSRDPGDIVRTIPANGEIIDDVFRIDSEFLSCLCRMKHFMFHRVVDRDIAIDELVEIFISREDEYIVFCIFS</sequence>
<evidence type="ECO:0000313" key="1">
    <source>
        <dbReference type="EMBL" id="EKD29810.1"/>
    </source>
</evidence>
<dbReference type="AlphaFoldDB" id="K1XHK3"/>
<accession>K1XHK3</accession>
<gene>
    <name evidence="1" type="ORF">ACD_78C00263G0002</name>
</gene>
<reference evidence="1" key="1">
    <citation type="journal article" date="2012" name="Science">
        <title>Fermentation, hydrogen, and sulfur metabolism in multiple uncultivated bacterial phyla.</title>
        <authorList>
            <person name="Wrighton K.C."/>
            <person name="Thomas B.C."/>
            <person name="Sharon I."/>
            <person name="Miller C.S."/>
            <person name="Castelle C.J."/>
            <person name="VerBerkmoes N.C."/>
            <person name="Wilkins M.J."/>
            <person name="Hettich R.L."/>
            <person name="Lipton M.S."/>
            <person name="Williams K.H."/>
            <person name="Long P.E."/>
            <person name="Banfield J.F."/>
        </authorList>
    </citation>
    <scope>NUCLEOTIDE SEQUENCE [LARGE SCALE GENOMIC DNA]</scope>
</reference>
<proteinExistence type="predicted"/>
<protein>
    <submittedName>
        <fullName evidence="1">Uncharacterized protein</fullName>
    </submittedName>
</protein>